<organism evidence="13 14">
    <name type="scientific">Brevundimonas naejangsanensis</name>
    <dbReference type="NCBI Taxonomy" id="588932"/>
    <lineage>
        <taxon>Bacteria</taxon>
        <taxon>Pseudomonadati</taxon>
        <taxon>Pseudomonadota</taxon>
        <taxon>Alphaproteobacteria</taxon>
        <taxon>Caulobacterales</taxon>
        <taxon>Caulobacteraceae</taxon>
        <taxon>Brevundimonas</taxon>
    </lineage>
</organism>
<reference evidence="13 14" key="1">
    <citation type="journal article" date="2014" name="Genome Announc.">
        <title>Genome Sequence of a Promising Hydrogen-Producing Facultative Anaerobic Bacterium, Brevundimonas naejangsanensis Strain B1.</title>
        <authorList>
            <person name="Su H."/>
            <person name="Zhang T."/>
            <person name="Bao M."/>
            <person name="Jiang Y."/>
            <person name="Wang Y."/>
            <person name="Tan T."/>
        </authorList>
    </citation>
    <scope>NUCLEOTIDE SEQUENCE [LARGE SCALE GENOMIC DNA]</scope>
    <source>
        <strain evidence="13 14">B1</strain>
    </source>
</reference>
<dbReference type="PIRSF" id="PIRSF010376">
    <property type="entry name" value="IspE"/>
    <property type="match status" value="1"/>
</dbReference>
<comment type="similarity">
    <text evidence="1 10">Belongs to the GHMP kinase family. IspE subfamily.</text>
</comment>
<dbReference type="InterPro" id="IPR036554">
    <property type="entry name" value="GHMP_kinase_C_sf"/>
</dbReference>
<dbReference type="Pfam" id="PF08544">
    <property type="entry name" value="GHMP_kinases_C"/>
    <property type="match status" value="1"/>
</dbReference>
<evidence type="ECO:0000256" key="8">
    <source>
        <dbReference type="ARBA" id="ARBA00023229"/>
    </source>
</evidence>
<dbReference type="EMBL" id="CP015614">
    <property type="protein sequence ID" value="ANF53521.1"/>
    <property type="molecule type" value="Genomic_DNA"/>
</dbReference>
<dbReference type="Gene3D" id="3.30.230.10">
    <property type="match status" value="1"/>
</dbReference>
<feature type="domain" description="GHMP kinase N-terminal" evidence="11">
    <location>
        <begin position="76"/>
        <end position="147"/>
    </location>
</feature>
<dbReference type="Gene3D" id="3.30.70.890">
    <property type="entry name" value="GHMP kinase, C-terminal domain"/>
    <property type="match status" value="1"/>
</dbReference>
<keyword evidence="6 10" id="KW-0418">Kinase</keyword>
<evidence type="ECO:0000256" key="3">
    <source>
        <dbReference type="ARBA" id="ARBA00017473"/>
    </source>
</evidence>
<feature type="domain" description="GHMP kinase C-terminal" evidence="12">
    <location>
        <begin position="224"/>
        <end position="283"/>
    </location>
</feature>
<dbReference type="OrthoDB" id="9809438at2"/>
<evidence type="ECO:0000259" key="12">
    <source>
        <dbReference type="Pfam" id="PF08544"/>
    </source>
</evidence>
<evidence type="ECO:0000313" key="13">
    <source>
        <dbReference type="EMBL" id="ANF53521.1"/>
    </source>
</evidence>
<dbReference type="PANTHER" id="PTHR43527">
    <property type="entry name" value="4-DIPHOSPHOCYTIDYL-2-C-METHYL-D-ERYTHRITOL KINASE, CHLOROPLASTIC"/>
    <property type="match status" value="1"/>
</dbReference>
<evidence type="ECO:0000256" key="1">
    <source>
        <dbReference type="ARBA" id="ARBA00009684"/>
    </source>
</evidence>
<sequence length="304" mass="31040">MSTPDAPTHDALSGLAPAKINLLLHVGPVQADGYHPLVSLAAFADVGDRVTVRRAEALSLAVEGPFAAGLDGQGDNLIIKALFALGEAAGIGAPPVAVTLDKRLPIAAGLGGGSADAGAALRLTARLLGLDLPEDELERLALSAGADGPMCLRARPAWACRIGEALEDEPRLPTLHGVLLNPGLPSPTGAVYRAYDAAPAAGADRPAPPADWSVASVIDWLSAQRNDLEAPALSVTPGIEQALAAMRAAPGCRLTRMSGSGATVFGLFDDRAAAIEAALALDRPGWWSRPVVLGAPDIEPRSAI</sequence>
<comment type="pathway">
    <text evidence="10">Isoprenoid biosynthesis; isopentenyl diphosphate biosynthesis via DXP pathway; isopentenyl diphosphate from 1-deoxy-D-xylulose 5-phosphate: step 3/6.</text>
</comment>
<dbReference type="AlphaFoldDB" id="A0A172Y2S7"/>
<evidence type="ECO:0000313" key="14">
    <source>
        <dbReference type="Proteomes" id="UP000077603"/>
    </source>
</evidence>
<keyword evidence="7 10" id="KW-0067">ATP-binding</keyword>
<dbReference type="InterPro" id="IPR004424">
    <property type="entry name" value="IspE"/>
</dbReference>
<feature type="binding site" evidence="10">
    <location>
        <begin position="105"/>
        <end position="115"/>
    </location>
    <ligand>
        <name>ATP</name>
        <dbReference type="ChEBI" id="CHEBI:30616"/>
    </ligand>
</feature>
<dbReference type="InterPro" id="IPR013750">
    <property type="entry name" value="GHMP_kinase_C_dom"/>
</dbReference>
<dbReference type="GO" id="GO:0019288">
    <property type="term" value="P:isopentenyl diphosphate biosynthetic process, methylerythritol 4-phosphate pathway"/>
    <property type="evidence" value="ECO:0007669"/>
    <property type="project" value="UniProtKB-UniRule"/>
</dbReference>
<dbReference type="GO" id="GO:0016114">
    <property type="term" value="P:terpenoid biosynthetic process"/>
    <property type="evidence" value="ECO:0007669"/>
    <property type="project" value="UniProtKB-UniRule"/>
</dbReference>
<dbReference type="UniPathway" id="UPA00056">
    <property type="reaction ID" value="UER00094"/>
</dbReference>
<evidence type="ECO:0000256" key="9">
    <source>
        <dbReference type="ARBA" id="ARBA00032554"/>
    </source>
</evidence>
<feature type="active site" evidence="10">
    <location>
        <position position="147"/>
    </location>
</feature>
<name>A0A172Y2S7_9CAUL</name>
<evidence type="ECO:0000256" key="4">
    <source>
        <dbReference type="ARBA" id="ARBA00022679"/>
    </source>
</evidence>
<keyword evidence="4 10" id="KW-0808">Transferase</keyword>
<keyword evidence="8 10" id="KW-0414">Isoprene biosynthesis</keyword>
<dbReference type="Pfam" id="PF00288">
    <property type="entry name" value="GHMP_kinases_N"/>
    <property type="match status" value="1"/>
</dbReference>
<evidence type="ECO:0000259" key="11">
    <source>
        <dbReference type="Pfam" id="PF00288"/>
    </source>
</evidence>
<dbReference type="eggNOG" id="COG1947">
    <property type="taxonomic scope" value="Bacteria"/>
</dbReference>
<accession>A0A172Y2S7</accession>
<dbReference type="KEGG" id="bne:DA69_01285"/>
<dbReference type="InterPro" id="IPR006204">
    <property type="entry name" value="GHMP_kinase_N_dom"/>
</dbReference>
<keyword evidence="5 10" id="KW-0547">Nucleotide-binding</keyword>
<dbReference type="HAMAP" id="MF_00061">
    <property type="entry name" value="IspE"/>
    <property type="match status" value="1"/>
</dbReference>
<dbReference type="SUPFAM" id="SSF54211">
    <property type="entry name" value="Ribosomal protein S5 domain 2-like"/>
    <property type="match status" value="1"/>
</dbReference>
<gene>
    <name evidence="10" type="primary">ispE</name>
    <name evidence="13" type="ORF">DA69_01285</name>
</gene>
<evidence type="ECO:0000256" key="6">
    <source>
        <dbReference type="ARBA" id="ARBA00022777"/>
    </source>
</evidence>
<dbReference type="InterPro" id="IPR020568">
    <property type="entry name" value="Ribosomal_Su5_D2-typ_SF"/>
</dbReference>
<dbReference type="RefSeq" id="WP_029972607.1">
    <property type="nucleotide sequence ID" value="NZ_CP015614.1"/>
</dbReference>
<evidence type="ECO:0000256" key="10">
    <source>
        <dbReference type="HAMAP-Rule" id="MF_00061"/>
    </source>
</evidence>
<dbReference type="SUPFAM" id="SSF55060">
    <property type="entry name" value="GHMP Kinase, C-terminal domain"/>
    <property type="match status" value="1"/>
</dbReference>
<evidence type="ECO:0000256" key="7">
    <source>
        <dbReference type="ARBA" id="ARBA00022840"/>
    </source>
</evidence>
<dbReference type="Proteomes" id="UP000077603">
    <property type="component" value="Chromosome"/>
</dbReference>
<comment type="function">
    <text evidence="10">Catalyzes the phosphorylation of the position 2 hydroxy group of 4-diphosphocytidyl-2C-methyl-D-erythritol.</text>
</comment>
<dbReference type="NCBIfam" id="NF011202">
    <property type="entry name" value="PRK14608.1"/>
    <property type="match status" value="1"/>
</dbReference>
<dbReference type="EC" id="2.7.1.148" evidence="2 10"/>
<dbReference type="NCBIfam" id="TIGR00154">
    <property type="entry name" value="ispE"/>
    <property type="match status" value="1"/>
</dbReference>
<dbReference type="PANTHER" id="PTHR43527:SF2">
    <property type="entry name" value="4-DIPHOSPHOCYTIDYL-2-C-METHYL-D-ERYTHRITOL KINASE, CHLOROPLASTIC"/>
    <property type="match status" value="1"/>
</dbReference>
<comment type="catalytic activity">
    <reaction evidence="10">
        <text>4-CDP-2-C-methyl-D-erythritol + ATP = 4-CDP-2-C-methyl-D-erythritol 2-phosphate + ADP + H(+)</text>
        <dbReference type="Rhea" id="RHEA:18437"/>
        <dbReference type="ChEBI" id="CHEBI:15378"/>
        <dbReference type="ChEBI" id="CHEBI:30616"/>
        <dbReference type="ChEBI" id="CHEBI:57823"/>
        <dbReference type="ChEBI" id="CHEBI:57919"/>
        <dbReference type="ChEBI" id="CHEBI:456216"/>
        <dbReference type="EC" id="2.7.1.148"/>
    </reaction>
</comment>
<evidence type="ECO:0000256" key="2">
    <source>
        <dbReference type="ARBA" id="ARBA00012052"/>
    </source>
</evidence>
<protein>
    <recommendedName>
        <fullName evidence="3 10">4-diphosphocytidyl-2-C-methyl-D-erythritol kinase</fullName>
        <shortName evidence="10">CMK</shortName>
        <ecNumber evidence="2 10">2.7.1.148</ecNumber>
    </recommendedName>
    <alternativeName>
        <fullName evidence="9 10">4-(cytidine-5'-diphospho)-2-C-methyl-D-erythritol kinase</fullName>
    </alternativeName>
</protein>
<dbReference type="STRING" id="588932.DA69_01285"/>
<dbReference type="InterPro" id="IPR014721">
    <property type="entry name" value="Ribsml_uS5_D2-typ_fold_subgr"/>
</dbReference>
<dbReference type="GO" id="GO:0005524">
    <property type="term" value="F:ATP binding"/>
    <property type="evidence" value="ECO:0007669"/>
    <property type="project" value="UniProtKB-UniRule"/>
</dbReference>
<proteinExistence type="inferred from homology"/>
<dbReference type="GO" id="GO:0050515">
    <property type="term" value="F:4-(cytidine 5'-diphospho)-2-C-methyl-D-erythritol kinase activity"/>
    <property type="evidence" value="ECO:0007669"/>
    <property type="project" value="UniProtKB-UniRule"/>
</dbReference>
<evidence type="ECO:0000256" key="5">
    <source>
        <dbReference type="ARBA" id="ARBA00022741"/>
    </source>
</evidence>
<feature type="active site" evidence="10">
    <location>
        <position position="19"/>
    </location>
</feature>
<keyword evidence="14" id="KW-1185">Reference proteome</keyword>